<comment type="caution">
    <text evidence="1">The sequence shown here is derived from an EMBL/GenBank/DDBJ whole genome shotgun (WGS) entry which is preliminary data.</text>
</comment>
<dbReference type="AlphaFoldDB" id="A0A399DB97"/>
<name>A0A399DB97_9BACT</name>
<dbReference type="EMBL" id="QWET01000001">
    <property type="protein sequence ID" value="RIH67150.1"/>
    <property type="molecule type" value="Genomic_DNA"/>
</dbReference>
<dbReference type="InterPro" id="IPR053842">
    <property type="entry name" value="NikA-like"/>
</dbReference>
<protein>
    <submittedName>
        <fullName evidence="1">Plasmid mobilization relaxosome protein MobC</fullName>
    </submittedName>
</protein>
<dbReference type="Pfam" id="PF21983">
    <property type="entry name" value="NikA-like"/>
    <property type="match status" value="1"/>
</dbReference>
<gene>
    <name evidence="1" type="primary">mobC</name>
    <name evidence="1" type="ORF">D1164_01605</name>
</gene>
<sequence>MRPKTSDTDKLDKLICIRLSGLEKRLLLQRCKKEGYRTISDFCRAKLVRKREIKKVEASKEFMEAAQKLDYELNRIGVNLNQVSKRLNTHPVYQFSNADRKVFLQLLSELKNCFATLQHYLDQIEPK</sequence>
<reference evidence="1 2" key="1">
    <citation type="journal article" date="2015" name="Int. J. Syst. Evol. Microbiol.">
        <title>Mariniphaga sediminis sp. nov., isolated from coastal sediment.</title>
        <authorList>
            <person name="Wang F.Q."/>
            <person name="Shen Q.Y."/>
            <person name="Chen G.J."/>
            <person name="Du Z.J."/>
        </authorList>
    </citation>
    <scope>NUCLEOTIDE SEQUENCE [LARGE SCALE GENOMIC DNA]</scope>
    <source>
        <strain evidence="1 2">SY21</strain>
    </source>
</reference>
<organism evidence="1 2">
    <name type="scientific">Mariniphaga sediminis</name>
    <dbReference type="NCBI Taxonomy" id="1628158"/>
    <lineage>
        <taxon>Bacteria</taxon>
        <taxon>Pseudomonadati</taxon>
        <taxon>Bacteroidota</taxon>
        <taxon>Bacteroidia</taxon>
        <taxon>Marinilabiliales</taxon>
        <taxon>Prolixibacteraceae</taxon>
        <taxon>Mariniphaga</taxon>
    </lineage>
</organism>
<proteinExistence type="predicted"/>
<evidence type="ECO:0000313" key="2">
    <source>
        <dbReference type="Proteomes" id="UP000266441"/>
    </source>
</evidence>
<accession>A0A399DB97</accession>
<evidence type="ECO:0000313" key="1">
    <source>
        <dbReference type="EMBL" id="RIH67150.1"/>
    </source>
</evidence>
<dbReference type="Proteomes" id="UP000266441">
    <property type="component" value="Unassembled WGS sequence"/>
</dbReference>
<dbReference type="RefSeq" id="WP_119348174.1">
    <property type="nucleotide sequence ID" value="NZ_QWET01000001.1"/>
</dbReference>
<dbReference type="OrthoDB" id="1122671at2"/>
<keyword evidence="2" id="KW-1185">Reference proteome</keyword>